<dbReference type="AlphaFoldDB" id="A0A922AIH3"/>
<accession>A0A922AIH3</accession>
<name>A0A922AIH3_CARIL</name>
<proteinExistence type="predicted"/>
<sequence>MMTKIDFHFSGDNITWPFCGGYLPFFPEVFDSFSFFPKQQACCFTAVFLYQSRALTRSLHPFDARASNLPHFLLVRSTLFLVAKGFWYRLFPVLSSTRLPIESVIARSHCGVSTWGSISWNCKFRC</sequence>
<organism evidence="1 2">
    <name type="scientific">Carya illinoinensis</name>
    <name type="common">Pecan</name>
    <dbReference type="NCBI Taxonomy" id="32201"/>
    <lineage>
        <taxon>Eukaryota</taxon>
        <taxon>Viridiplantae</taxon>
        <taxon>Streptophyta</taxon>
        <taxon>Embryophyta</taxon>
        <taxon>Tracheophyta</taxon>
        <taxon>Spermatophyta</taxon>
        <taxon>Magnoliopsida</taxon>
        <taxon>eudicotyledons</taxon>
        <taxon>Gunneridae</taxon>
        <taxon>Pentapetalae</taxon>
        <taxon>rosids</taxon>
        <taxon>fabids</taxon>
        <taxon>Fagales</taxon>
        <taxon>Juglandaceae</taxon>
        <taxon>Carya</taxon>
    </lineage>
</organism>
<dbReference type="EMBL" id="CM031838">
    <property type="protein sequence ID" value="KAG6679501.1"/>
    <property type="molecule type" value="Genomic_DNA"/>
</dbReference>
<reference evidence="1" key="1">
    <citation type="submission" date="2021-01" db="EMBL/GenBank/DDBJ databases">
        <authorList>
            <person name="Lovell J.T."/>
            <person name="Bentley N."/>
            <person name="Bhattarai G."/>
            <person name="Jenkins J.W."/>
            <person name="Sreedasyam A."/>
            <person name="Alarcon Y."/>
            <person name="Bock C."/>
            <person name="Boston L."/>
            <person name="Carlson J."/>
            <person name="Cervantes K."/>
            <person name="Clermont K."/>
            <person name="Krom N."/>
            <person name="Kubenka K."/>
            <person name="Mamidi S."/>
            <person name="Mattison C."/>
            <person name="Monteros M."/>
            <person name="Pisani C."/>
            <person name="Plott C."/>
            <person name="Rajasekar S."/>
            <person name="Rhein H.S."/>
            <person name="Rohla C."/>
            <person name="Song M."/>
            <person name="Hilaire R.S."/>
            <person name="Shu S."/>
            <person name="Wells L."/>
            <person name="Wang X."/>
            <person name="Webber J."/>
            <person name="Heerema R.J."/>
            <person name="Klein P."/>
            <person name="Conner P."/>
            <person name="Grauke L."/>
            <person name="Grimwood J."/>
            <person name="Schmutz J."/>
            <person name="Randall J.J."/>
        </authorList>
    </citation>
    <scope>NUCLEOTIDE SEQUENCE</scope>
    <source>
        <tissue evidence="1">Leaf</tissue>
    </source>
</reference>
<protein>
    <submittedName>
        <fullName evidence="1">Uncharacterized protein</fullName>
    </submittedName>
</protein>
<evidence type="ECO:0000313" key="2">
    <source>
        <dbReference type="Proteomes" id="UP000811246"/>
    </source>
</evidence>
<comment type="caution">
    <text evidence="1">The sequence shown here is derived from an EMBL/GenBank/DDBJ whole genome shotgun (WGS) entry which is preliminary data.</text>
</comment>
<evidence type="ECO:0000313" key="1">
    <source>
        <dbReference type="EMBL" id="KAG6679501.1"/>
    </source>
</evidence>
<dbReference type="Proteomes" id="UP000811246">
    <property type="component" value="Chromosome 14"/>
</dbReference>
<gene>
    <name evidence="1" type="ORF">I3842_14G134600</name>
</gene>